<keyword evidence="1" id="KW-0812">Transmembrane</keyword>
<proteinExistence type="predicted"/>
<comment type="caution">
    <text evidence="2">The sequence shown here is derived from an EMBL/GenBank/DDBJ whole genome shotgun (WGS) entry which is preliminary data.</text>
</comment>
<reference evidence="2 3" key="1">
    <citation type="submission" date="2021-01" db="EMBL/GenBank/DDBJ databases">
        <title>C459-1 draft genome sequence.</title>
        <authorList>
            <person name="Zhang X.-F."/>
        </authorList>
    </citation>
    <scope>NUCLEOTIDE SEQUENCE [LARGE SCALE GENOMIC DNA]</scope>
    <source>
        <strain evidence="3">C459-1</strain>
    </source>
</reference>
<evidence type="ECO:0000256" key="1">
    <source>
        <dbReference type="SAM" id="Phobius"/>
    </source>
</evidence>
<feature type="transmembrane region" description="Helical" evidence="1">
    <location>
        <begin position="54"/>
        <end position="75"/>
    </location>
</feature>
<accession>A0ABS1R1W4</accession>
<sequence length="84" mass="9478">MTPKELLAQDVVNFSNYVKNKKDLNKLSNNEFGEKVNISGVEIGRIINRDKSTISVYSFNAIVSIMTLIFKMLLISSSHTEILN</sequence>
<keyword evidence="3" id="KW-1185">Reference proteome</keyword>
<dbReference type="RefSeq" id="WP_202102430.1">
    <property type="nucleotide sequence ID" value="NZ_JAERTY010000003.1"/>
</dbReference>
<gene>
    <name evidence="2" type="ORF">JKG61_07965</name>
</gene>
<organism evidence="2 3">
    <name type="scientific">Sphingobacterium faecale</name>
    <dbReference type="NCBI Taxonomy" id="2803775"/>
    <lineage>
        <taxon>Bacteria</taxon>
        <taxon>Pseudomonadati</taxon>
        <taxon>Bacteroidota</taxon>
        <taxon>Sphingobacteriia</taxon>
        <taxon>Sphingobacteriales</taxon>
        <taxon>Sphingobacteriaceae</taxon>
        <taxon>Sphingobacterium</taxon>
    </lineage>
</organism>
<dbReference type="Proteomes" id="UP000625283">
    <property type="component" value="Unassembled WGS sequence"/>
</dbReference>
<dbReference type="EMBL" id="JAERTY010000003">
    <property type="protein sequence ID" value="MBL1408680.1"/>
    <property type="molecule type" value="Genomic_DNA"/>
</dbReference>
<protein>
    <recommendedName>
        <fullName evidence="4">XRE family transcriptional regulator</fullName>
    </recommendedName>
</protein>
<keyword evidence="1" id="KW-0472">Membrane</keyword>
<name>A0ABS1R1W4_9SPHI</name>
<evidence type="ECO:0000313" key="3">
    <source>
        <dbReference type="Proteomes" id="UP000625283"/>
    </source>
</evidence>
<evidence type="ECO:0008006" key="4">
    <source>
        <dbReference type="Google" id="ProtNLM"/>
    </source>
</evidence>
<keyword evidence="1" id="KW-1133">Transmembrane helix</keyword>
<evidence type="ECO:0000313" key="2">
    <source>
        <dbReference type="EMBL" id="MBL1408680.1"/>
    </source>
</evidence>